<dbReference type="GO" id="GO:0016491">
    <property type="term" value="F:oxidoreductase activity"/>
    <property type="evidence" value="ECO:0007669"/>
    <property type="project" value="UniProtKB-KW"/>
</dbReference>
<dbReference type="Proteomes" id="UP000054270">
    <property type="component" value="Unassembled WGS sequence"/>
</dbReference>
<sequence>VLMRTSDISARYNATTPEASNEWMAIFPRGAGVYRLHALGSSEENRAVFVAMYHEMHCVQILSAALVDNKREDWPHLRHCLNYLRQLIMCRPDLTLESGYFQDNHFISTTAGSVHVCQDWRKPHDFLENDMRMWMNDTSDTN</sequence>
<dbReference type="InterPro" id="IPR021765">
    <property type="entry name" value="UstYa-like"/>
</dbReference>
<dbReference type="EMBL" id="KN817598">
    <property type="protein sequence ID" value="KJA17773.1"/>
    <property type="molecule type" value="Genomic_DNA"/>
</dbReference>
<dbReference type="PANTHER" id="PTHR33365:SF11">
    <property type="entry name" value="TAT PATHWAY SIGNAL SEQUENCE"/>
    <property type="match status" value="1"/>
</dbReference>
<evidence type="ECO:0000256" key="1">
    <source>
        <dbReference type="ARBA" id="ARBA00004685"/>
    </source>
</evidence>
<dbReference type="STRING" id="945553.A0A0D2M3M1"/>
<evidence type="ECO:0000256" key="3">
    <source>
        <dbReference type="ARBA" id="ARBA00035112"/>
    </source>
</evidence>
<comment type="pathway">
    <text evidence="1">Mycotoxin biosynthesis.</text>
</comment>
<name>A0A0D2M3M1_HYPSF</name>
<keyword evidence="2" id="KW-0560">Oxidoreductase</keyword>
<dbReference type="Pfam" id="PF11807">
    <property type="entry name" value="UstYa"/>
    <property type="match status" value="1"/>
</dbReference>
<evidence type="ECO:0000256" key="2">
    <source>
        <dbReference type="ARBA" id="ARBA00023002"/>
    </source>
</evidence>
<dbReference type="GO" id="GO:0043386">
    <property type="term" value="P:mycotoxin biosynthetic process"/>
    <property type="evidence" value="ECO:0007669"/>
    <property type="project" value="InterPro"/>
</dbReference>
<protein>
    <submittedName>
        <fullName evidence="4">Uncharacterized protein</fullName>
    </submittedName>
</protein>
<proteinExistence type="inferred from homology"/>
<dbReference type="OrthoDB" id="3687641at2759"/>
<keyword evidence="5" id="KW-1185">Reference proteome</keyword>
<evidence type="ECO:0000313" key="4">
    <source>
        <dbReference type="EMBL" id="KJA17773.1"/>
    </source>
</evidence>
<dbReference type="PANTHER" id="PTHR33365">
    <property type="entry name" value="YALI0B05434P"/>
    <property type="match status" value="1"/>
</dbReference>
<gene>
    <name evidence="4" type="ORF">HYPSUDRAFT_146028</name>
</gene>
<organism evidence="4 5">
    <name type="scientific">Hypholoma sublateritium (strain FD-334 SS-4)</name>
    <dbReference type="NCBI Taxonomy" id="945553"/>
    <lineage>
        <taxon>Eukaryota</taxon>
        <taxon>Fungi</taxon>
        <taxon>Dikarya</taxon>
        <taxon>Basidiomycota</taxon>
        <taxon>Agaricomycotina</taxon>
        <taxon>Agaricomycetes</taxon>
        <taxon>Agaricomycetidae</taxon>
        <taxon>Agaricales</taxon>
        <taxon>Agaricineae</taxon>
        <taxon>Strophariaceae</taxon>
        <taxon>Hypholoma</taxon>
    </lineage>
</organism>
<feature type="non-terminal residue" evidence="4">
    <location>
        <position position="1"/>
    </location>
</feature>
<comment type="similarity">
    <text evidence="3">Belongs to the ustYa family.</text>
</comment>
<reference evidence="5" key="1">
    <citation type="submission" date="2014-04" db="EMBL/GenBank/DDBJ databases">
        <title>Evolutionary Origins and Diversification of the Mycorrhizal Mutualists.</title>
        <authorList>
            <consortium name="DOE Joint Genome Institute"/>
            <consortium name="Mycorrhizal Genomics Consortium"/>
            <person name="Kohler A."/>
            <person name="Kuo A."/>
            <person name="Nagy L.G."/>
            <person name="Floudas D."/>
            <person name="Copeland A."/>
            <person name="Barry K.W."/>
            <person name="Cichocki N."/>
            <person name="Veneault-Fourrey C."/>
            <person name="LaButti K."/>
            <person name="Lindquist E.A."/>
            <person name="Lipzen A."/>
            <person name="Lundell T."/>
            <person name="Morin E."/>
            <person name="Murat C."/>
            <person name="Riley R."/>
            <person name="Ohm R."/>
            <person name="Sun H."/>
            <person name="Tunlid A."/>
            <person name="Henrissat B."/>
            <person name="Grigoriev I.V."/>
            <person name="Hibbett D.S."/>
            <person name="Martin F."/>
        </authorList>
    </citation>
    <scope>NUCLEOTIDE SEQUENCE [LARGE SCALE GENOMIC DNA]</scope>
    <source>
        <strain evidence="5">FD-334 SS-4</strain>
    </source>
</reference>
<dbReference type="AlphaFoldDB" id="A0A0D2M3M1"/>
<evidence type="ECO:0000313" key="5">
    <source>
        <dbReference type="Proteomes" id="UP000054270"/>
    </source>
</evidence>
<accession>A0A0D2M3M1</accession>